<comment type="function">
    <text evidence="1">Substrate recognition and binding subunit of the essential mitochondrial processing protease (MPP), which cleaves the mitochondrial sequence off newly imported precursors proteins.</text>
</comment>
<dbReference type="GO" id="GO:0005739">
    <property type="term" value="C:mitochondrion"/>
    <property type="evidence" value="ECO:0007669"/>
    <property type="project" value="TreeGrafter"/>
</dbReference>
<dbReference type="Pfam" id="PF00675">
    <property type="entry name" value="Peptidase_M16"/>
    <property type="match status" value="1"/>
</dbReference>
<dbReference type="Pfam" id="PF05193">
    <property type="entry name" value="Peptidase_M16_C"/>
    <property type="match status" value="1"/>
</dbReference>
<gene>
    <name evidence="5" type="primary">PMPCA</name>
    <name evidence="5" type="ORF">T4A_8016</name>
</gene>
<feature type="domain" description="Peptidase M16 N-terminal" evidence="3">
    <location>
        <begin position="545"/>
        <end position="694"/>
    </location>
</feature>
<accession>A0A0V1E1W2</accession>
<evidence type="ECO:0000259" key="4">
    <source>
        <dbReference type="Pfam" id="PF05193"/>
    </source>
</evidence>
<dbReference type="PANTHER" id="PTHR11851:SF49">
    <property type="entry name" value="MITOCHONDRIAL-PROCESSING PEPTIDASE SUBUNIT ALPHA"/>
    <property type="match status" value="1"/>
</dbReference>
<dbReference type="InterPro" id="IPR011765">
    <property type="entry name" value="Pept_M16_N"/>
</dbReference>
<organism evidence="5 6">
    <name type="scientific">Trichinella pseudospiralis</name>
    <name type="common">Parasitic roundworm</name>
    <dbReference type="NCBI Taxonomy" id="6337"/>
    <lineage>
        <taxon>Eukaryota</taxon>
        <taxon>Metazoa</taxon>
        <taxon>Ecdysozoa</taxon>
        <taxon>Nematoda</taxon>
        <taxon>Enoplea</taxon>
        <taxon>Dorylaimia</taxon>
        <taxon>Trichinellida</taxon>
        <taxon>Trichinellidae</taxon>
        <taxon>Trichinella</taxon>
    </lineage>
</organism>
<dbReference type="SUPFAM" id="SSF63411">
    <property type="entry name" value="LuxS/MPP-like metallohydrolase"/>
    <property type="match status" value="2"/>
</dbReference>
<comment type="similarity">
    <text evidence="2">Belongs to the peptidase M16 family.</text>
</comment>
<protein>
    <submittedName>
        <fullName evidence="5">Mitochondrial-processing peptidase subunit alpha</fullName>
    </submittedName>
</protein>
<dbReference type="GO" id="GO:0006627">
    <property type="term" value="P:protein processing involved in protein targeting to mitochondrion"/>
    <property type="evidence" value="ECO:0007669"/>
    <property type="project" value="TreeGrafter"/>
</dbReference>
<comment type="caution">
    <text evidence="5">The sequence shown here is derived from an EMBL/GenBank/DDBJ whole genome shotgun (WGS) entry which is preliminary data.</text>
</comment>
<evidence type="ECO:0000313" key="6">
    <source>
        <dbReference type="Proteomes" id="UP000054632"/>
    </source>
</evidence>
<evidence type="ECO:0000256" key="1">
    <source>
        <dbReference type="ARBA" id="ARBA00002123"/>
    </source>
</evidence>
<name>A0A0V1E1W2_TRIPS</name>
<dbReference type="Pfam" id="PF25969">
    <property type="entry name" value="NUDT9_N"/>
    <property type="match status" value="1"/>
</dbReference>
<dbReference type="AlphaFoldDB" id="A0A0V1E1W2"/>
<dbReference type="InterPro" id="IPR007863">
    <property type="entry name" value="Peptidase_M16_C"/>
</dbReference>
<dbReference type="PANTHER" id="PTHR11851">
    <property type="entry name" value="METALLOPROTEASE"/>
    <property type="match status" value="1"/>
</dbReference>
<dbReference type="Proteomes" id="UP000054632">
    <property type="component" value="Unassembled WGS sequence"/>
</dbReference>
<evidence type="ECO:0000313" key="5">
    <source>
        <dbReference type="EMBL" id="KRY67606.1"/>
    </source>
</evidence>
<dbReference type="InterPro" id="IPR050361">
    <property type="entry name" value="MPP/UQCRC_Complex"/>
</dbReference>
<dbReference type="EMBL" id="JYDR01000132">
    <property type="protein sequence ID" value="KRY67606.1"/>
    <property type="molecule type" value="Genomic_DNA"/>
</dbReference>
<proteinExistence type="inferred from homology"/>
<feature type="domain" description="Peptidase M16 C-terminal" evidence="4">
    <location>
        <begin position="701"/>
        <end position="904"/>
    </location>
</feature>
<dbReference type="Gene3D" id="3.30.830.10">
    <property type="entry name" value="Metalloenzyme, LuxS/M16 peptidase-like"/>
    <property type="match status" value="2"/>
</dbReference>
<evidence type="ECO:0000256" key="2">
    <source>
        <dbReference type="ARBA" id="ARBA00007261"/>
    </source>
</evidence>
<dbReference type="GO" id="GO:0046872">
    <property type="term" value="F:metal ion binding"/>
    <property type="evidence" value="ECO:0007669"/>
    <property type="project" value="InterPro"/>
</dbReference>
<reference evidence="5 6" key="1">
    <citation type="submission" date="2015-01" db="EMBL/GenBank/DDBJ databases">
        <title>Evolution of Trichinella species and genotypes.</title>
        <authorList>
            <person name="Korhonen P.K."/>
            <person name="Edoardo P."/>
            <person name="Giuseppe L.R."/>
            <person name="Gasser R.B."/>
        </authorList>
    </citation>
    <scope>NUCLEOTIDE SEQUENCE [LARGE SCALE GENOMIC DNA]</scope>
    <source>
        <strain evidence="5">ISS13</strain>
    </source>
</reference>
<dbReference type="InterPro" id="IPR011249">
    <property type="entry name" value="Metalloenz_LuxS/M16"/>
</dbReference>
<evidence type="ECO:0000259" key="3">
    <source>
        <dbReference type="Pfam" id="PF00675"/>
    </source>
</evidence>
<sequence>MQSVQKCSLTVLLMKEGNVGAGGADGASGGDGGVHVDPLPVRRPSSFDQRTRTFCSCPALFITDISCSVGWTNHVVRKTTPRSIQVHQLDDRLSLQSRIDFPVGSSGRDPQHGISPRRATGFREDSSSKLFFVLFASAFLLTNSHLVYKKYYPETTIERLYVPESESRWKVKSEDYIPNDYTACPSNWQCDPDNPKGIKFNEIDGELDRRTFVKKKYKIGPDGRPLNPKGKTGISGRGALAYWGPNHAMMTIISRGKGNKEYYVMRSNRTTSVDAPFLIEYVKKPMLQVFPPTLYQIVIGDMKEIFPEAAILEALEKFYKESSIIYQGYYTDQKNTDNAWSELTILEIDDPSKEYFNVVEAKRVTLPETGEEVIFQWEELPEEQVERKIKEIIKKSDRTTGEKMLHRMRRAKIYFQKQGIHGLLPMLNDFVSNSIGLTGVAVTIAIAYKAVEAYIISSHSTMLHKICLTMFSCRRFATSPAVLKSFSSIPQPRVVGDKHLNDLPDACKVPLSVPLSGLPEASYVTVVSEEDPFKAEITKFNSGLRIASERKYGEFCTIGAVVDAGSRYEALFPSGTSHFLEKLAFTSCEKFQTSEEIVKTLEKHGAIVDCQHTKDAIIYAASCRTDAFKPVLEFIADVMFNPIFSDSELHTARQVVESNVEMVNTKPEPDDLLHDLIHAAAFRDNTLGLRKFCPAENIAKIDQKTLLSFMKTYYTPDRIVVGGVGMDHGQLVDACNEYFEQSVPVWQRRPELLLQQIPDVDKSTAQYTGGEIRIEKDLSNITLSVNPFPELAHVVMGFESCSFMDDDFLCFSLLHSLMGGGGSFSAGGPGKGMYTRLYVNVLNRHHFIYNATSFNISYADTGIFFIRASAHPNHIDNLIAVLCSEFFRMKENLHTEELDRAKSQIKSSLMMNLEQRPVIFEDLTRQILGTGVRKSPLQFLEDIDKLKADDLIRAVDRMLNSRVSLVGYGTLKQMQAYDLIDRAIVNRDLKLLKTSKFYFTVGQNRCLLKKCDLVYWRRL</sequence>